<protein>
    <submittedName>
        <fullName evidence="1">GrBNV_gp13-like protein</fullName>
    </submittedName>
</protein>
<evidence type="ECO:0000313" key="1">
    <source>
        <dbReference type="EMBL" id="AHW98245.1"/>
    </source>
</evidence>
<organism evidence="1">
    <name type="scientific">Nilaparvata lugens endogenous nudivirus</name>
    <dbReference type="NCBI Taxonomy" id="1487700"/>
    <lineage>
        <taxon>Viruses</taxon>
        <taxon>Viruses incertae sedis</taxon>
        <taxon>Naldaviricetes</taxon>
        <taxon>Lefavirales</taxon>
        <taxon>Nudiviridae</taxon>
    </lineage>
</organism>
<accession>X5G6J7</accession>
<reference evidence="1" key="2">
    <citation type="submission" date="2014-03" db="EMBL/GenBank/DDBJ databases">
        <authorList>
            <person name="Cheng R."/>
            <person name="Zhang C.-X."/>
        </authorList>
    </citation>
    <scope>NUCLEOTIDE SEQUENCE</scope>
    <source>
        <strain evidence="1">Hangzhou</strain>
    </source>
</reference>
<name>X5G6J7_9VIRU</name>
<dbReference type="EMBL" id="KJ566527">
    <property type="protein sequence ID" value="AHW98245.1"/>
    <property type="molecule type" value="Genomic_DNA"/>
</dbReference>
<proteinExistence type="predicted"/>
<reference evidence="1" key="1">
    <citation type="journal article" date="2014" name="J. Virol.">
        <title>Brown planthopper nudivirus DNA integrated in its host genome.</title>
        <authorList>
            <person name="Cheng R.L."/>
            <person name="Xi Y."/>
            <person name="Lou Y.H."/>
            <person name="Wang Z."/>
            <person name="Xu J.Y."/>
            <person name="Xu H.J."/>
            <person name="Zhang C.X."/>
        </authorList>
    </citation>
    <scope>NUCLEOTIDE SEQUENCE</scope>
    <source>
        <strain evidence="1">Hangzhou</strain>
    </source>
</reference>
<sequence>MSKRSKLLNDDTSQSKSNISSVAIARINKGKETQSTKLSLPGGYVQPTVEQPVDIGYYFRSYLDVLFNSVLIESTHSQNSIASIPTVVRNILAYNNILFKTVEMRKTNCERVVEPIWFSYSVNESKLKLYVNQERYREYCSMRTDVPITWPSGNLHIERYNPYRVHKKVDGALDIAVQKCAIACDHVAQHIIHAIMSETHNRHNTTMVDRTTLHENWTKYGTTLHSMLALELVLNESSNSAGSQHRFMAMISTSSNTRNSDTVVNRIDNSSCII</sequence>